<evidence type="ECO:0000313" key="1">
    <source>
        <dbReference type="EMBL" id="MCP2160302.1"/>
    </source>
</evidence>
<accession>A0ABT1H0J9</accession>
<name>A0ABT1H0J9_9NOCA</name>
<gene>
    <name evidence="1" type="ORF">LX12_001489</name>
</gene>
<comment type="caution">
    <text evidence="1">The sequence shown here is derived from an EMBL/GenBank/DDBJ whole genome shotgun (WGS) entry which is preliminary data.</text>
</comment>
<evidence type="ECO:0000313" key="2">
    <source>
        <dbReference type="Proteomes" id="UP001205740"/>
    </source>
</evidence>
<keyword evidence="2" id="KW-1185">Reference proteome</keyword>
<reference evidence="1 2" key="1">
    <citation type="submission" date="2022-06" db="EMBL/GenBank/DDBJ databases">
        <title>Genomic Encyclopedia of Archaeal and Bacterial Type Strains, Phase II (KMG-II): from individual species to whole genera.</title>
        <authorList>
            <person name="Goeker M."/>
        </authorList>
    </citation>
    <scope>NUCLEOTIDE SEQUENCE [LARGE SCALE GENOMIC DNA]</scope>
    <source>
        <strain evidence="1 2">DSM 45037</strain>
    </source>
</reference>
<dbReference type="SUPFAM" id="SSF52777">
    <property type="entry name" value="CoA-dependent acyltransferases"/>
    <property type="match status" value="1"/>
</dbReference>
<proteinExistence type="predicted"/>
<evidence type="ECO:0008006" key="3">
    <source>
        <dbReference type="Google" id="ProtNLM"/>
    </source>
</evidence>
<dbReference type="RefSeq" id="WP_253653917.1">
    <property type="nucleotide sequence ID" value="NZ_BAAAOE010000003.1"/>
</dbReference>
<dbReference type="EMBL" id="JAMTCG010000003">
    <property type="protein sequence ID" value="MCP2160302.1"/>
    <property type="molecule type" value="Genomic_DNA"/>
</dbReference>
<protein>
    <recommendedName>
        <fullName evidence="3">Condensation domain-containing protein</fullName>
    </recommendedName>
</protein>
<sequence length="447" mass="47203">MAQAATAARLDGPDLTYWFVDRALGWSVVLQLVWVFPAPLDARLVDGVAARLHDSVLHRRVRPPTVPGARPRWAPSTASLPVLHDDVIRADAVARWSRDELDAVDLDASEGRCWRLRAAPLDDGGHALSLCTLHLVTDGQGFVRAAAAALASAAPDARIPRPVRPPPASGRRVAADAVDAVRQVALGTVGLARVLAGGLLRRSAPAPDPRGPRAPLAQRSPQARVRWAVVSVPTDEWLAAARRHDGTENTLFVAVIAGALRRTGALPPGEPVKVGIPVSRRAQDDGRANATAGVSVYLDAAAEKDLATVRSRCKAAYVALDAGRRDPTVHLTPLVTVVPPGLAVRAVTAGSGMPDVMTSNIGSWGDDLLRLGSSTARGVAFRGDAQAVVPDLPYRFGDGLQSWVLQAGAETTLSVAAFDESAVPDAGVLHRVLSEELTAWGLPHRLW</sequence>
<dbReference type="Proteomes" id="UP001205740">
    <property type="component" value="Unassembled WGS sequence"/>
</dbReference>
<organism evidence="1 2">
    <name type="scientific">Williamsia serinedens</name>
    <dbReference type="NCBI Taxonomy" id="391736"/>
    <lineage>
        <taxon>Bacteria</taxon>
        <taxon>Bacillati</taxon>
        <taxon>Actinomycetota</taxon>
        <taxon>Actinomycetes</taxon>
        <taxon>Mycobacteriales</taxon>
        <taxon>Nocardiaceae</taxon>
        <taxon>Williamsia</taxon>
    </lineage>
</organism>